<name>A0A9N9GGK4_9GLOM</name>
<sequence>IENLASNPISLKPVYNLIELELEEYEDNELVLDTVHDLMQFFEQSNCVYHQVPNKKDLRTCYEKVRFKRFFERHFQIRSLEKSELELFLKAQLIALEITNDKIEVYKKHNYRYCYNHSFPLYKPVFLKLYGINNYYLSAIQEYLQNEGIIERTHRNTGRAPIMKDKVFLDYSITFLIKQFLEQCGIINRLPSPMRHKNESELFIYLPVGSTYISIYNEFKKHFNSKDN</sequence>
<feature type="non-terminal residue" evidence="1">
    <location>
        <position position="1"/>
    </location>
</feature>
<evidence type="ECO:0000313" key="2">
    <source>
        <dbReference type="Proteomes" id="UP000789396"/>
    </source>
</evidence>
<protein>
    <submittedName>
        <fullName evidence="1">14596_t:CDS:1</fullName>
    </submittedName>
</protein>
<reference evidence="1" key="1">
    <citation type="submission" date="2021-06" db="EMBL/GenBank/DDBJ databases">
        <authorList>
            <person name="Kallberg Y."/>
            <person name="Tangrot J."/>
            <person name="Rosling A."/>
        </authorList>
    </citation>
    <scope>NUCLEOTIDE SEQUENCE</scope>
    <source>
        <strain evidence="1">IN212</strain>
    </source>
</reference>
<comment type="caution">
    <text evidence="1">The sequence shown here is derived from an EMBL/GenBank/DDBJ whole genome shotgun (WGS) entry which is preliminary data.</text>
</comment>
<organism evidence="1 2">
    <name type="scientific">Racocetra fulgida</name>
    <dbReference type="NCBI Taxonomy" id="60492"/>
    <lineage>
        <taxon>Eukaryota</taxon>
        <taxon>Fungi</taxon>
        <taxon>Fungi incertae sedis</taxon>
        <taxon>Mucoromycota</taxon>
        <taxon>Glomeromycotina</taxon>
        <taxon>Glomeromycetes</taxon>
        <taxon>Diversisporales</taxon>
        <taxon>Gigasporaceae</taxon>
        <taxon>Racocetra</taxon>
    </lineage>
</organism>
<dbReference type="EMBL" id="CAJVPZ010008708">
    <property type="protein sequence ID" value="CAG8600917.1"/>
    <property type="molecule type" value="Genomic_DNA"/>
</dbReference>
<dbReference type="OrthoDB" id="2343873at2759"/>
<dbReference type="AlphaFoldDB" id="A0A9N9GGK4"/>
<evidence type="ECO:0000313" key="1">
    <source>
        <dbReference type="EMBL" id="CAG8600917.1"/>
    </source>
</evidence>
<accession>A0A9N9GGK4</accession>
<proteinExistence type="predicted"/>
<gene>
    <name evidence="1" type="ORF">RFULGI_LOCUS6599</name>
</gene>
<dbReference type="Proteomes" id="UP000789396">
    <property type="component" value="Unassembled WGS sequence"/>
</dbReference>
<keyword evidence="2" id="KW-1185">Reference proteome</keyword>